<dbReference type="Proteomes" id="UP000626844">
    <property type="component" value="Unassembled WGS sequence"/>
</dbReference>
<proteinExistence type="predicted"/>
<keyword evidence="1" id="KW-0812">Transmembrane</keyword>
<dbReference type="EMBL" id="JACXAI010000015">
    <property type="protein sequence ID" value="MBD1381032.1"/>
    <property type="molecule type" value="Genomic_DNA"/>
</dbReference>
<dbReference type="RefSeq" id="WP_191158633.1">
    <property type="nucleotide sequence ID" value="NZ_JACXAI010000015.1"/>
</dbReference>
<reference evidence="2" key="1">
    <citation type="submission" date="2020-09" db="EMBL/GenBank/DDBJ databases">
        <title>A novel bacterium of genus Bacillus, isolated from South China Sea.</title>
        <authorList>
            <person name="Huang H."/>
            <person name="Mo K."/>
            <person name="Hu Y."/>
        </authorList>
    </citation>
    <scope>NUCLEOTIDE SEQUENCE</scope>
    <source>
        <strain evidence="2">IB182487</strain>
    </source>
</reference>
<accession>A0A926RYB8</accession>
<protein>
    <submittedName>
        <fullName evidence="2">Uncharacterized protein</fullName>
    </submittedName>
</protein>
<keyword evidence="1" id="KW-1133">Transmembrane helix</keyword>
<evidence type="ECO:0000313" key="2">
    <source>
        <dbReference type="EMBL" id="MBD1381032.1"/>
    </source>
</evidence>
<keyword evidence="1" id="KW-0472">Membrane</keyword>
<evidence type="ECO:0000256" key="1">
    <source>
        <dbReference type="SAM" id="Phobius"/>
    </source>
</evidence>
<feature type="transmembrane region" description="Helical" evidence="1">
    <location>
        <begin position="6"/>
        <end position="30"/>
    </location>
</feature>
<gene>
    <name evidence="2" type="ORF">IC621_12390</name>
</gene>
<keyword evidence="3" id="KW-1185">Reference proteome</keyword>
<name>A0A926RYB8_9BACI</name>
<organism evidence="2 3">
    <name type="scientific">Metabacillus arenae</name>
    <dbReference type="NCBI Taxonomy" id="2771434"/>
    <lineage>
        <taxon>Bacteria</taxon>
        <taxon>Bacillati</taxon>
        <taxon>Bacillota</taxon>
        <taxon>Bacilli</taxon>
        <taxon>Bacillales</taxon>
        <taxon>Bacillaceae</taxon>
        <taxon>Metabacillus</taxon>
    </lineage>
</organism>
<feature type="transmembrane region" description="Helical" evidence="1">
    <location>
        <begin position="42"/>
        <end position="60"/>
    </location>
</feature>
<comment type="caution">
    <text evidence="2">The sequence shown here is derived from an EMBL/GenBank/DDBJ whole genome shotgun (WGS) entry which is preliminary data.</text>
</comment>
<sequence length="62" mass="6753">MEQILFLISMASLGISVIIFIAKVLSGGLGEAFKLSNKSTQTMFGIFLLYVITFAGFLFISN</sequence>
<evidence type="ECO:0000313" key="3">
    <source>
        <dbReference type="Proteomes" id="UP000626844"/>
    </source>
</evidence>
<dbReference type="AlphaFoldDB" id="A0A926RYB8"/>